<dbReference type="InterPro" id="IPR011032">
    <property type="entry name" value="GroES-like_sf"/>
</dbReference>
<protein>
    <submittedName>
        <fullName evidence="9">Alcohol dehydrogenase</fullName>
    </submittedName>
</protein>
<dbReference type="GO" id="GO:0051903">
    <property type="term" value="F:S-(hydroxymethyl)glutathione dehydrogenase [NAD(P)+] activity"/>
    <property type="evidence" value="ECO:0007669"/>
    <property type="project" value="TreeGrafter"/>
</dbReference>
<keyword evidence="3 6" id="KW-0862">Zinc</keyword>
<dbReference type="PANTHER" id="PTHR43880:SF12">
    <property type="entry name" value="ALCOHOL DEHYDROGENASE CLASS-3"/>
    <property type="match status" value="1"/>
</dbReference>
<dbReference type="InterPro" id="IPR020843">
    <property type="entry name" value="ER"/>
</dbReference>
<dbReference type="InterPro" id="IPR013149">
    <property type="entry name" value="ADH-like_C"/>
</dbReference>
<organism evidence="9 10">
    <name type="scientific">Kushneria sinocarnis</name>
    <dbReference type="NCBI Taxonomy" id="595502"/>
    <lineage>
        <taxon>Bacteria</taxon>
        <taxon>Pseudomonadati</taxon>
        <taxon>Pseudomonadota</taxon>
        <taxon>Gammaproteobacteria</taxon>
        <taxon>Oceanospirillales</taxon>
        <taxon>Halomonadaceae</taxon>
        <taxon>Kushneria</taxon>
    </lineage>
</organism>
<dbReference type="Gene3D" id="3.90.180.10">
    <property type="entry name" value="Medium-chain alcohol dehydrogenases, catalytic domain"/>
    <property type="match status" value="1"/>
</dbReference>
<dbReference type="Gene3D" id="3.40.50.720">
    <property type="entry name" value="NAD(P)-binding Rossmann-like Domain"/>
    <property type="match status" value="1"/>
</dbReference>
<dbReference type="GO" id="GO:0046294">
    <property type="term" value="P:formaldehyde catabolic process"/>
    <property type="evidence" value="ECO:0007669"/>
    <property type="project" value="TreeGrafter"/>
</dbReference>
<dbReference type="OrthoDB" id="9770544at2"/>
<dbReference type="PANTHER" id="PTHR43880">
    <property type="entry name" value="ALCOHOL DEHYDROGENASE"/>
    <property type="match status" value="1"/>
</dbReference>
<dbReference type="SUPFAM" id="SSF50129">
    <property type="entry name" value="GroES-like"/>
    <property type="match status" value="2"/>
</dbReference>
<dbReference type="FunFam" id="3.40.50.720:FF:000003">
    <property type="entry name" value="S-(hydroxymethyl)glutathione dehydrogenase"/>
    <property type="match status" value="1"/>
</dbReference>
<keyword evidence="10" id="KW-1185">Reference proteome</keyword>
<feature type="domain" description="Enoyl reductase (ER)" evidence="8">
    <location>
        <begin position="18"/>
        <end position="372"/>
    </location>
</feature>
<evidence type="ECO:0000313" key="9">
    <source>
        <dbReference type="EMBL" id="RKR06684.1"/>
    </source>
</evidence>
<dbReference type="AlphaFoldDB" id="A0A420WZI5"/>
<evidence type="ECO:0000256" key="5">
    <source>
        <dbReference type="ARBA" id="ARBA00023027"/>
    </source>
</evidence>
<name>A0A420WZI5_9GAMM</name>
<evidence type="ECO:0000256" key="3">
    <source>
        <dbReference type="ARBA" id="ARBA00022833"/>
    </source>
</evidence>
<keyword evidence="7" id="KW-1133">Transmembrane helix</keyword>
<proteinExistence type="inferred from homology"/>
<gene>
    <name evidence="9" type="ORF">C7446_0676</name>
</gene>
<dbReference type="Proteomes" id="UP000281975">
    <property type="component" value="Unassembled WGS sequence"/>
</dbReference>
<reference evidence="9 10" key="1">
    <citation type="submission" date="2018-10" db="EMBL/GenBank/DDBJ databases">
        <title>Genomic Encyclopedia of Type Strains, Phase IV (KMG-IV): sequencing the most valuable type-strain genomes for metagenomic binning, comparative biology and taxonomic classification.</title>
        <authorList>
            <person name="Goeker M."/>
        </authorList>
    </citation>
    <scope>NUCLEOTIDE SEQUENCE [LARGE SCALE GENOMIC DNA]</scope>
    <source>
        <strain evidence="9 10">DSM 23229</strain>
    </source>
</reference>
<dbReference type="InterPro" id="IPR002328">
    <property type="entry name" value="ADH_Zn_CS"/>
</dbReference>
<feature type="transmembrane region" description="Helical" evidence="7">
    <location>
        <begin position="193"/>
        <end position="214"/>
    </location>
</feature>
<keyword evidence="7" id="KW-0472">Membrane</keyword>
<dbReference type="SUPFAM" id="SSF51735">
    <property type="entry name" value="NAD(P)-binding Rossmann-fold domains"/>
    <property type="match status" value="1"/>
</dbReference>
<dbReference type="Pfam" id="PF08240">
    <property type="entry name" value="ADH_N"/>
    <property type="match status" value="1"/>
</dbReference>
<feature type="transmembrane region" description="Helical" evidence="7">
    <location>
        <begin position="166"/>
        <end position="187"/>
    </location>
</feature>
<dbReference type="GO" id="GO:0005829">
    <property type="term" value="C:cytosol"/>
    <property type="evidence" value="ECO:0007669"/>
    <property type="project" value="TreeGrafter"/>
</dbReference>
<sequence>MKTRAAVLREMALPRPYARSQPLSIEEVELDEPGRDEVLVRLRAAGLCHSDLSTINGDRPRPMPLVMGHEAAGEVVEVGAGVTDLAPGDHVAFSFAPTCGACPACLNGRATLCEPGAAANKAGELLGGAVRFHQGSDTVHHHIGVSGFSEYTVASRRSIIRIDPELPWHIAALFGCAVLTGVGAVVQTANLQLGQSVLVVGLGGVGLSAVLGALGGGARQVIAADIDDDKLETARSFGATHTFNTGDPQALEQLRELTGGGVDIAAEFAGVAAALEFAFEATGRGGTTVTSGLPHPDVRLAISPTRMVAEERRLVGSYLGGHVPALDIPQYIALYRSGRLPVDRLLTHRLRLEEINEGFDRLADGQAIRQVIEFTD</sequence>
<dbReference type="CDD" id="cd08281">
    <property type="entry name" value="liver_ADH_like1"/>
    <property type="match status" value="1"/>
</dbReference>
<dbReference type="Pfam" id="PF00107">
    <property type="entry name" value="ADH_zinc_N"/>
    <property type="match status" value="1"/>
</dbReference>
<keyword evidence="5" id="KW-0520">NAD</keyword>
<evidence type="ECO:0000256" key="2">
    <source>
        <dbReference type="ARBA" id="ARBA00022723"/>
    </source>
</evidence>
<evidence type="ECO:0000256" key="4">
    <source>
        <dbReference type="ARBA" id="ARBA00023002"/>
    </source>
</evidence>
<keyword evidence="2 6" id="KW-0479">Metal-binding</keyword>
<dbReference type="RefSeq" id="WP_121171284.1">
    <property type="nucleotide sequence ID" value="NZ_RBIN01000002.1"/>
</dbReference>
<comment type="caution">
    <text evidence="9">The sequence shown here is derived from an EMBL/GenBank/DDBJ whole genome shotgun (WGS) entry which is preliminary data.</text>
</comment>
<evidence type="ECO:0000313" key="10">
    <source>
        <dbReference type="Proteomes" id="UP000281975"/>
    </source>
</evidence>
<dbReference type="EMBL" id="RBIN01000002">
    <property type="protein sequence ID" value="RKR06684.1"/>
    <property type="molecule type" value="Genomic_DNA"/>
</dbReference>
<dbReference type="GO" id="GO:0008270">
    <property type="term" value="F:zinc ion binding"/>
    <property type="evidence" value="ECO:0007669"/>
    <property type="project" value="InterPro"/>
</dbReference>
<dbReference type="SMART" id="SM00829">
    <property type="entry name" value="PKS_ER"/>
    <property type="match status" value="1"/>
</dbReference>
<dbReference type="InterPro" id="IPR013154">
    <property type="entry name" value="ADH-like_N"/>
</dbReference>
<comment type="cofactor">
    <cofactor evidence="1 6">
        <name>Zn(2+)</name>
        <dbReference type="ChEBI" id="CHEBI:29105"/>
    </cofactor>
</comment>
<keyword evidence="4" id="KW-0560">Oxidoreductase</keyword>
<dbReference type="InterPro" id="IPR036291">
    <property type="entry name" value="NAD(P)-bd_dom_sf"/>
</dbReference>
<dbReference type="PROSITE" id="PS00059">
    <property type="entry name" value="ADH_ZINC"/>
    <property type="match status" value="1"/>
</dbReference>
<evidence type="ECO:0000256" key="1">
    <source>
        <dbReference type="ARBA" id="ARBA00001947"/>
    </source>
</evidence>
<evidence type="ECO:0000259" key="8">
    <source>
        <dbReference type="SMART" id="SM00829"/>
    </source>
</evidence>
<accession>A0A420WZI5</accession>
<keyword evidence="7" id="KW-0812">Transmembrane</keyword>
<evidence type="ECO:0000256" key="7">
    <source>
        <dbReference type="SAM" id="Phobius"/>
    </source>
</evidence>
<comment type="similarity">
    <text evidence="6">Belongs to the zinc-containing alcohol dehydrogenase family.</text>
</comment>
<evidence type="ECO:0000256" key="6">
    <source>
        <dbReference type="RuleBase" id="RU361277"/>
    </source>
</evidence>